<dbReference type="InterPro" id="IPR015943">
    <property type="entry name" value="WD40/YVTN_repeat-like_dom_sf"/>
</dbReference>
<gene>
    <name evidence="9" type="primary">IPI3</name>
    <name evidence="9" type="ORF">MPDQ_002487</name>
</gene>
<feature type="compositionally biased region" description="Acidic residues" evidence="8">
    <location>
        <begin position="564"/>
        <end position="581"/>
    </location>
</feature>
<keyword evidence="4" id="KW-0677">Repeat</keyword>
<dbReference type="FunFam" id="2.130.10.10:FF:000982">
    <property type="entry name" value="Ribosomal assembly complex component Ipi3"/>
    <property type="match status" value="1"/>
</dbReference>
<keyword evidence="3 5" id="KW-0853">WD repeat</keyword>
<feature type="repeat" description="WD" evidence="5">
    <location>
        <begin position="184"/>
        <end position="228"/>
    </location>
</feature>
<comment type="similarity">
    <text evidence="2 6">Belongs to the WD repeat IPI3/WDR18 family.</text>
</comment>
<dbReference type="GO" id="GO:0120330">
    <property type="term" value="C:rixosome complex"/>
    <property type="evidence" value="ECO:0007669"/>
    <property type="project" value="UniProtKB-UniRule"/>
</dbReference>
<dbReference type="GO" id="GO:0006364">
    <property type="term" value="P:rRNA processing"/>
    <property type="evidence" value="ECO:0007669"/>
    <property type="project" value="UniProtKB-UniRule"/>
</dbReference>
<accession>A0A507QKB0</accession>
<comment type="caution">
    <text evidence="9">The sequence shown here is derived from an EMBL/GenBank/DDBJ whole genome shotgun (WGS) entry which is preliminary data.</text>
</comment>
<evidence type="ECO:0000256" key="7">
    <source>
        <dbReference type="SAM" id="Coils"/>
    </source>
</evidence>
<sequence length="581" mass="63070">MLSEDFLASTLTSSKIPASATLRDLGICVYGLHPSPALRSGFKKSSTPTSCLAVSASHVFAAQAEKAIVHVYSRERGNQEATVPFPERIRSIALAGGQNGDILVLGTEGGRLILWETSTGRRISTASLHLQPVTSLVVDPSSNFVISGSSDANIHVWSLVGLLSFTELASSHIPQQQKASIRMLSSHRAAITSLAVGHSAGRYNIVVSTSEDNTCIVWDYHTGRVLRTFLLPFAPLCVALDPADRAAYVGYEDGSVQKIDFYSTKLTQHPLYDTSLQSTPSQLSAEDRWKPPSADLGAADVISVSYDGTTFLSGHRNGKVLAWNIARGKYASTVADYTHPVTNLVMLRPNGLPHKSLDLKRIMRTVVKPRVDHSFTDLSDSAGAAPAEYVVHTHLVDQAPSRSIVKDGGKSDQFSQALTHASFPVSTIEEGLAELAALRQPDANGVQTPSNQGGQTLEKTAAAARVDRAKMESLESEVKNLKQLLAINETARRTSLEEIVGLRSFVSRLQDGLIEAYMKEEEVQFDRVLRQARKEESETRKREAWFEAEKKGQKGDAILKEMATEDDAIASDTDDQSSDGN</sequence>
<dbReference type="FunFam" id="2.130.10.10:FF:000929">
    <property type="entry name" value="Ribosomal assembly complex component Ipi3"/>
    <property type="match status" value="1"/>
</dbReference>
<dbReference type="InterPro" id="IPR036322">
    <property type="entry name" value="WD40_repeat_dom_sf"/>
</dbReference>
<dbReference type="STRING" id="5098.A0A507QKB0"/>
<keyword evidence="6" id="KW-0698">rRNA processing</keyword>
<keyword evidence="6" id="KW-0539">Nucleus</keyword>
<dbReference type="Gene3D" id="2.130.10.10">
    <property type="entry name" value="YVTN repeat-like/Quinoprotein amine dehydrogenase"/>
    <property type="match status" value="2"/>
</dbReference>
<dbReference type="InterPro" id="IPR001680">
    <property type="entry name" value="WD40_rpt"/>
</dbReference>
<evidence type="ECO:0000256" key="3">
    <source>
        <dbReference type="ARBA" id="ARBA00022574"/>
    </source>
</evidence>
<feature type="compositionally biased region" description="Basic and acidic residues" evidence="8">
    <location>
        <begin position="532"/>
        <end position="563"/>
    </location>
</feature>
<dbReference type="Proteomes" id="UP000319663">
    <property type="component" value="Unassembled WGS sequence"/>
</dbReference>
<evidence type="ECO:0000256" key="6">
    <source>
        <dbReference type="RuleBase" id="RU369067"/>
    </source>
</evidence>
<keyword evidence="7" id="KW-0175">Coiled coil</keyword>
<comment type="subcellular location">
    <subcellularLocation>
        <location evidence="6">Nucleus</location>
    </subcellularLocation>
</comment>
<evidence type="ECO:0000256" key="8">
    <source>
        <dbReference type="SAM" id="MobiDB-lite"/>
    </source>
</evidence>
<proteinExistence type="inferred from homology"/>
<evidence type="ECO:0000256" key="4">
    <source>
        <dbReference type="ARBA" id="ARBA00022737"/>
    </source>
</evidence>
<name>A0A507QKB0_MONPU</name>
<dbReference type="AlphaFoldDB" id="A0A507QKB0"/>
<protein>
    <recommendedName>
        <fullName evidence="6">Pre-rRNA-processing protein IPI3</fullName>
    </recommendedName>
</protein>
<comment type="subunit">
    <text evidence="6">Component of the RIX1 complex, composed of IPI1, RIX1/IPI2 and IPI3 in a 1:2:2 stoichiometry. The complex interacts (via RIX1) with MDN1 (via its hexameric AAA ATPase ring) and the pre-60S ribosome particles.</text>
</comment>
<reference evidence="9 10" key="1">
    <citation type="submission" date="2019-06" db="EMBL/GenBank/DDBJ databases">
        <title>Wine fermentation using esterase from Monascus purpureus.</title>
        <authorList>
            <person name="Geng C."/>
            <person name="Zhang Y."/>
        </authorList>
    </citation>
    <scope>NUCLEOTIDE SEQUENCE [LARGE SCALE GENOMIC DNA]</scope>
    <source>
        <strain evidence="9">HQ1</strain>
    </source>
</reference>
<evidence type="ECO:0000313" key="10">
    <source>
        <dbReference type="Proteomes" id="UP000319663"/>
    </source>
</evidence>
<comment type="function">
    <text evidence="1 6">Component of the RIX1 complex required for processing of ITS2 sequences from 35S pre-rRNA.</text>
</comment>
<dbReference type="PROSITE" id="PS50294">
    <property type="entry name" value="WD_REPEATS_REGION"/>
    <property type="match status" value="1"/>
</dbReference>
<dbReference type="OrthoDB" id="756370at2759"/>
<dbReference type="SMART" id="SM00320">
    <property type="entry name" value="WD40"/>
    <property type="match status" value="5"/>
</dbReference>
<dbReference type="PANTHER" id="PTHR18763">
    <property type="entry name" value="WD-REPEAT PROTEIN 18"/>
    <property type="match status" value="1"/>
</dbReference>
<feature type="repeat" description="WD" evidence="5">
    <location>
        <begin position="126"/>
        <end position="159"/>
    </location>
</feature>
<evidence type="ECO:0000256" key="5">
    <source>
        <dbReference type="PROSITE-ProRule" id="PRU00221"/>
    </source>
</evidence>
<dbReference type="SUPFAM" id="SSF50978">
    <property type="entry name" value="WD40 repeat-like"/>
    <property type="match status" value="1"/>
</dbReference>
<organism evidence="9 10">
    <name type="scientific">Monascus purpureus</name>
    <name type="common">Red mold</name>
    <name type="synonym">Monascus anka</name>
    <dbReference type="NCBI Taxonomy" id="5098"/>
    <lineage>
        <taxon>Eukaryota</taxon>
        <taxon>Fungi</taxon>
        <taxon>Dikarya</taxon>
        <taxon>Ascomycota</taxon>
        <taxon>Pezizomycotina</taxon>
        <taxon>Eurotiomycetes</taxon>
        <taxon>Eurotiomycetidae</taxon>
        <taxon>Eurotiales</taxon>
        <taxon>Aspergillaceae</taxon>
        <taxon>Monascus</taxon>
    </lineage>
</organism>
<dbReference type="PROSITE" id="PS50082">
    <property type="entry name" value="WD_REPEATS_2"/>
    <property type="match status" value="2"/>
</dbReference>
<dbReference type="PANTHER" id="PTHR18763:SF0">
    <property type="entry name" value="WD REPEAT-CONTAINING PROTEIN 18"/>
    <property type="match status" value="1"/>
</dbReference>
<feature type="region of interest" description="Disordered" evidence="8">
    <location>
        <begin position="532"/>
        <end position="581"/>
    </location>
</feature>
<evidence type="ECO:0000256" key="2">
    <source>
        <dbReference type="ARBA" id="ARBA00010143"/>
    </source>
</evidence>
<dbReference type="Pfam" id="PF00400">
    <property type="entry name" value="WD40"/>
    <property type="match status" value="2"/>
</dbReference>
<evidence type="ECO:0000313" key="9">
    <source>
        <dbReference type="EMBL" id="TQB68979.1"/>
    </source>
</evidence>
<feature type="coiled-coil region" evidence="7">
    <location>
        <begin position="464"/>
        <end position="491"/>
    </location>
</feature>
<dbReference type="GO" id="GO:0006261">
    <property type="term" value="P:DNA-templated DNA replication"/>
    <property type="evidence" value="ECO:0007669"/>
    <property type="project" value="TreeGrafter"/>
</dbReference>
<evidence type="ECO:0000256" key="1">
    <source>
        <dbReference type="ARBA" id="ARBA00002355"/>
    </source>
</evidence>
<keyword evidence="10" id="KW-1185">Reference proteome</keyword>
<dbReference type="InterPro" id="IPR045227">
    <property type="entry name" value="WDR18/Ipi3/RID3"/>
</dbReference>
<dbReference type="GO" id="GO:0005656">
    <property type="term" value="C:nuclear pre-replicative complex"/>
    <property type="evidence" value="ECO:0007669"/>
    <property type="project" value="TreeGrafter"/>
</dbReference>
<dbReference type="EMBL" id="VIFY01000179">
    <property type="protein sequence ID" value="TQB68979.1"/>
    <property type="molecule type" value="Genomic_DNA"/>
</dbReference>